<evidence type="ECO:0000313" key="1">
    <source>
        <dbReference type="EMBL" id="EDS72989.1"/>
    </source>
</evidence>
<dbReference type="Proteomes" id="UP000005178">
    <property type="component" value="Unassembled WGS sequence"/>
</dbReference>
<reference evidence="1" key="2">
    <citation type="submission" date="2013-08" db="EMBL/GenBank/DDBJ databases">
        <title>Draft genome sequence of Anaerofustis stercorihominis (DSM 17244).</title>
        <authorList>
            <person name="Sudarsanam P."/>
            <person name="Ley R."/>
            <person name="Guruge J."/>
            <person name="Turnbaugh P.J."/>
            <person name="Mahowald M."/>
            <person name="Liep D."/>
            <person name="Gordon J."/>
        </authorList>
    </citation>
    <scope>NUCLEOTIDE SEQUENCE</scope>
    <source>
        <strain evidence="1">DSM 17244</strain>
    </source>
</reference>
<gene>
    <name evidence="1" type="ORF">ANASTE_00704</name>
</gene>
<keyword evidence="2" id="KW-1185">Reference proteome</keyword>
<reference evidence="1" key="1">
    <citation type="submission" date="2008-01" db="EMBL/GenBank/DDBJ databases">
        <authorList>
            <person name="Fulton L."/>
            <person name="Clifton S."/>
            <person name="Fulton B."/>
            <person name="Xu J."/>
            <person name="Minx P."/>
            <person name="Pepin K.H."/>
            <person name="Johnson M."/>
            <person name="Thiruvilangam P."/>
            <person name="Bhonagiri V."/>
            <person name="Nash W.E."/>
            <person name="Mardis E.R."/>
            <person name="Wilson R.K."/>
        </authorList>
    </citation>
    <scope>NUCLEOTIDE SEQUENCE [LARGE SCALE GENOMIC DNA]</scope>
    <source>
        <strain evidence="1">DSM 17244</strain>
    </source>
</reference>
<dbReference type="AlphaFoldDB" id="B1C7K2"/>
<organism evidence="1 2">
    <name type="scientific">Anaerofustis stercorihominis DSM 17244</name>
    <dbReference type="NCBI Taxonomy" id="445971"/>
    <lineage>
        <taxon>Bacteria</taxon>
        <taxon>Bacillati</taxon>
        <taxon>Bacillota</taxon>
        <taxon>Clostridia</taxon>
        <taxon>Eubacteriales</taxon>
        <taxon>Eubacteriaceae</taxon>
        <taxon>Anaerofustis</taxon>
    </lineage>
</organism>
<sequence>MKKDRLTMTVGGNLYLKSMEGTYAKCSGREKHFDKYLKLAMYEDMEEEYIKTREARMIMINKRG</sequence>
<dbReference type="RefSeq" id="WP_007049153.1">
    <property type="nucleotide sequence ID" value="NZ_DS560015.1"/>
</dbReference>
<dbReference type="EMBL" id="ABIL02000005">
    <property type="protein sequence ID" value="EDS72989.1"/>
    <property type="molecule type" value="Genomic_DNA"/>
</dbReference>
<protein>
    <submittedName>
        <fullName evidence="1">Uncharacterized protein</fullName>
    </submittedName>
</protein>
<dbReference type="GeneID" id="97999607"/>
<name>B1C7K2_9FIRM</name>
<dbReference type="STRING" id="445971.ANASTE_00704"/>
<dbReference type="HOGENOM" id="CLU_2857868_0_0_9"/>
<proteinExistence type="predicted"/>
<evidence type="ECO:0000313" key="2">
    <source>
        <dbReference type="Proteomes" id="UP000005178"/>
    </source>
</evidence>
<comment type="caution">
    <text evidence="1">The sequence shown here is derived from an EMBL/GenBank/DDBJ whole genome shotgun (WGS) entry which is preliminary data.</text>
</comment>
<accession>B1C7K2</accession>